<proteinExistence type="predicted"/>
<evidence type="ECO:0000313" key="2">
    <source>
        <dbReference type="Proteomes" id="UP000346198"/>
    </source>
</evidence>
<dbReference type="PANTHER" id="PTHR36698:SF2">
    <property type="entry name" value="MCE_MLAD DOMAIN-CONTAINING PROTEIN"/>
    <property type="match status" value="1"/>
</dbReference>
<gene>
    <name evidence="1" type="ORF">SCARR_00047</name>
</gene>
<name>A0A6C2UEN7_9BACT</name>
<dbReference type="EMBL" id="CAAHFH010000001">
    <property type="protein sequence ID" value="VGO17997.1"/>
    <property type="molecule type" value="Genomic_DNA"/>
</dbReference>
<dbReference type="AlphaFoldDB" id="A0A6C2UEN7"/>
<sequence length="289" mass="31457">MSSKPHYFAIGLFVLAGLALGVLGIVAFSSDALRAPTCFLETYLDESIQGVDVGTPFKFRGVKIGNVHEIKLTSEVYETEHLYVMIRVAIDEAAVRSDPQILVDGIAMQVTQGLRVKLVPQGITGLSFLEADFVEEGLADTLPVDWTPQYTYIPSVPSMMSLISRSLERITAQINSLDIVGIGDNVETITSNLNLAVEHIGRVALDVAGVSDEVMENARAASSQLPVAASNLTAMVSDMQKVVEGSGGEVEQIMANVRYITEETRELIRMLKRSPGMLFTKPPEDKFNH</sequence>
<keyword evidence="2" id="KW-1185">Reference proteome</keyword>
<dbReference type="RefSeq" id="WP_136059540.1">
    <property type="nucleotide sequence ID" value="NZ_CAAHFH010000001.1"/>
</dbReference>
<reference evidence="1 2" key="1">
    <citation type="submission" date="2019-04" db="EMBL/GenBank/DDBJ databases">
        <authorList>
            <person name="Van Vliet M D."/>
        </authorList>
    </citation>
    <scope>NUCLEOTIDE SEQUENCE [LARGE SCALE GENOMIC DNA]</scope>
    <source>
        <strain evidence="1 2">F21</strain>
    </source>
</reference>
<evidence type="ECO:0000313" key="1">
    <source>
        <dbReference type="EMBL" id="VGO17997.1"/>
    </source>
</evidence>
<dbReference type="Proteomes" id="UP000346198">
    <property type="component" value="Unassembled WGS sequence"/>
</dbReference>
<organism evidence="1 2">
    <name type="scientific">Pontiella sulfatireligans</name>
    <dbReference type="NCBI Taxonomy" id="2750658"/>
    <lineage>
        <taxon>Bacteria</taxon>
        <taxon>Pseudomonadati</taxon>
        <taxon>Kiritimatiellota</taxon>
        <taxon>Kiritimatiellia</taxon>
        <taxon>Kiritimatiellales</taxon>
        <taxon>Pontiellaceae</taxon>
        <taxon>Pontiella</taxon>
    </lineage>
</organism>
<protein>
    <recommendedName>
        <fullName evidence="3">Mce/MlaD domain-containing protein</fullName>
    </recommendedName>
</protein>
<evidence type="ECO:0008006" key="3">
    <source>
        <dbReference type="Google" id="ProtNLM"/>
    </source>
</evidence>
<dbReference type="PANTHER" id="PTHR36698">
    <property type="entry name" value="BLL5892 PROTEIN"/>
    <property type="match status" value="1"/>
</dbReference>
<accession>A0A6C2UEN7</accession>